<sequence>MNEKLIKKFIKYKLSVVGKIVDRLPLKMSKELKNLGLIIIESINESSQKTKERPASKLKSSDKLNNITIE</sequence>
<evidence type="ECO:0000313" key="3">
    <source>
        <dbReference type="Proteomes" id="UP000679179"/>
    </source>
</evidence>
<feature type="region of interest" description="Disordered" evidence="1">
    <location>
        <begin position="46"/>
        <end position="70"/>
    </location>
</feature>
<gene>
    <name evidence="2" type="ORF">CPJCM30710_26730</name>
</gene>
<comment type="caution">
    <text evidence="2">The sequence shown here is derived from an EMBL/GenBank/DDBJ whole genome shotgun (WGS) entry which is preliminary data.</text>
</comment>
<dbReference type="RefSeq" id="WP_212904687.1">
    <property type="nucleotide sequence ID" value="NZ_BOPZ01000025.1"/>
</dbReference>
<name>A0A919S1D2_9CLOT</name>
<evidence type="ECO:0000256" key="1">
    <source>
        <dbReference type="SAM" id="MobiDB-lite"/>
    </source>
</evidence>
<feature type="compositionally biased region" description="Basic and acidic residues" evidence="1">
    <location>
        <begin position="48"/>
        <end position="62"/>
    </location>
</feature>
<keyword evidence="3" id="KW-1185">Reference proteome</keyword>
<reference evidence="2" key="1">
    <citation type="submission" date="2021-03" db="EMBL/GenBank/DDBJ databases">
        <title>Taxonomic study of Clostridium polyendosporum from meadow-gley soil under rice.</title>
        <authorList>
            <person name="Kobayashi H."/>
            <person name="Tanizawa Y."/>
            <person name="Yagura M."/>
        </authorList>
    </citation>
    <scope>NUCLEOTIDE SEQUENCE</scope>
    <source>
        <strain evidence="2">JCM 30710</strain>
    </source>
</reference>
<dbReference type="EMBL" id="BOPZ01000025">
    <property type="protein sequence ID" value="GIM30007.1"/>
    <property type="molecule type" value="Genomic_DNA"/>
</dbReference>
<proteinExistence type="predicted"/>
<dbReference type="AlphaFoldDB" id="A0A919S1D2"/>
<organism evidence="2 3">
    <name type="scientific">Clostridium polyendosporum</name>
    <dbReference type="NCBI Taxonomy" id="69208"/>
    <lineage>
        <taxon>Bacteria</taxon>
        <taxon>Bacillati</taxon>
        <taxon>Bacillota</taxon>
        <taxon>Clostridia</taxon>
        <taxon>Eubacteriales</taxon>
        <taxon>Clostridiaceae</taxon>
        <taxon>Clostridium</taxon>
    </lineage>
</organism>
<accession>A0A919S1D2</accession>
<dbReference type="Proteomes" id="UP000679179">
    <property type="component" value="Unassembled WGS sequence"/>
</dbReference>
<protein>
    <submittedName>
        <fullName evidence="2">Uncharacterized protein</fullName>
    </submittedName>
</protein>
<evidence type="ECO:0000313" key="2">
    <source>
        <dbReference type="EMBL" id="GIM30007.1"/>
    </source>
</evidence>